<dbReference type="Proteomes" id="UP000515683">
    <property type="component" value="Segment"/>
</dbReference>
<name>A0A6M2ZHJ2_9CAUD</name>
<dbReference type="EMBL" id="MK867354">
    <property type="protein sequence ID" value="QFG06334.2"/>
    <property type="molecule type" value="Genomic_DNA"/>
</dbReference>
<dbReference type="Gene3D" id="2.60.120.620">
    <property type="entry name" value="q2cbj1_9rhob like domain"/>
    <property type="match status" value="1"/>
</dbReference>
<gene>
    <name evidence="1" type="ORF">SSCSM1_77</name>
</gene>
<dbReference type="Pfam" id="PF13759">
    <property type="entry name" value="2OG-FeII_Oxy_5"/>
    <property type="match status" value="1"/>
</dbReference>
<accession>A0A6M2ZHJ2</accession>
<reference evidence="1" key="1">
    <citation type="submission" date="2019-04" db="EMBL/GenBank/DDBJ databases">
        <title>Genomic and proteomic characterization of cyanophage S-SCSM1 provides new insights into understanding the viral gene diversity and phage-host interactions.</title>
        <authorList>
            <person name="Wang Q."/>
            <person name="Xu Y."/>
            <person name="Jiao N."/>
            <person name="Zhang R."/>
        </authorList>
    </citation>
    <scope>NUCLEOTIDE SEQUENCE [LARGE SCALE GENOMIC DNA]</scope>
</reference>
<proteinExistence type="predicted"/>
<evidence type="ECO:0000313" key="2">
    <source>
        <dbReference type="Proteomes" id="UP000515683"/>
    </source>
</evidence>
<protein>
    <submittedName>
        <fullName evidence="1">2OG-Fe(II) oxygenase superfamily protein</fullName>
    </submittedName>
</protein>
<keyword evidence="2" id="KW-1185">Reference proteome</keyword>
<organism evidence="1 2">
    <name type="scientific">Synechococcus phage S-SCSM1</name>
    <dbReference type="NCBI Taxonomy" id="2588487"/>
    <lineage>
        <taxon>Viruses</taxon>
        <taxon>Duplodnaviria</taxon>
        <taxon>Heunggongvirae</taxon>
        <taxon>Uroviricota</taxon>
        <taxon>Caudoviricetes</taxon>
        <taxon>Pantevenvirales</taxon>
        <taxon>Kyanoviridae</taxon>
        <taxon>Zhoulongquanvirus</taxon>
        <taxon>Zhoulongquanvirus esscess</taxon>
    </lineage>
</organism>
<sequence>MKLPVKMHQPFGPYVLETRCPDNILDALNAKVEEVCSNREEVAKYCSSSGNVPNLLLRDIEVVYFTQDFLEEIGFVEFVETLGNYYIQNVNCPTDYDNVKLSVITPEEDGTFKLSDKILYADVWVNRYYKGDYTPYHDHGSDLAGIVVMKIPKGLDDVNLRNRESEGVDNHGRMGGRVQFLNGGNNTFTHDEYIPDQDEGTVLIFPSWLSHMTYPLPVEEERRTLSFNLVSESGYYDRLYGKERQG</sequence>
<dbReference type="InterPro" id="IPR012668">
    <property type="entry name" value="CHP02466"/>
</dbReference>
<evidence type="ECO:0000313" key="1">
    <source>
        <dbReference type="EMBL" id="QFG06334.2"/>
    </source>
</evidence>